<name>A0A2S6ZHC4_9XANT</name>
<reference evidence="2 3" key="1">
    <citation type="submission" date="2016-08" db="EMBL/GenBank/DDBJ databases">
        <title>Evolution of the type three secretion system and type three effector repertoires in Xanthomonas.</title>
        <authorList>
            <person name="Merda D."/>
            <person name="Briand M."/>
            <person name="Bosis E."/>
            <person name="Rousseau C."/>
            <person name="Portier P."/>
            <person name="Jacques M.-A."/>
            <person name="Fischer-Le Saux M."/>
        </authorList>
    </citation>
    <scope>NUCLEOTIDE SEQUENCE [LARGE SCALE GENOMIC DNA]</scope>
    <source>
        <strain evidence="2 3">CFBP 4691</strain>
    </source>
</reference>
<accession>A0A2S6ZHC4</accession>
<dbReference type="OrthoDB" id="8535430at2"/>
<dbReference type="Gene3D" id="1.10.357.10">
    <property type="entry name" value="Tetracycline Repressor, domain 2"/>
    <property type="match status" value="1"/>
</dbReference>
<dbReference type="InterPro" id="IPR039536">
    <property type="entry name" value="TetR_C_Proteobacteria"/>
</dbReference>
<sequence length="124" mass="13735">MSTSPAPACLRQARDQRVVYAAVRELLAEDGMDSAQTPMQRLGERLQLAVAAGRLRHDDPHFMGELLLSMIVGMDFERQRLHTAHRSGAAAQRAWAEFAVVGFLRAFAARPSLSFSKPDRSTAR</sequence>
<evidence type="ECO:0000313" key="2">
    <source>
        <dbReference type="EMBL" id="PPT91559.1"/>
    </source>
</evidence>
<keyword evidence="3" id="KW-1185">Reference proteome</keyword>
<comment type="caution">
    <text evidence="2">The sequence shown here is derived from an EMBL/GenBank/DDBJ whole genome shotgun (WGS) entry which is preliminary data.</text>
</comment>
<organism evidence="2 3">
    <name type="scientific">Xanthomonas theicola</name>
    <dbReference type="NCBI Taxonomy" id="56464"/>
    <lineage>
        <taxon>Bacteria</taxon>
        <taxon>Pseudomonadati</taxon>
        <taxon>Pseudomonadota</taxon>
        <taxon>Gammaproteobacteria</taxon>
        <taxon>Lysobacterales</taxon>
        <taxon>Lysobacteraceae</taxon>
        <taxon>Xanthomonas</taxon>
    </lineage>
</organism>
<gene>
    <name evidence="2" type="ORF">XthCFBP4691_07225</name>
</gene>
<dbReference type="Pfam" id="PF14246">
    <property type="entry name" value="TetR_C_7"/>
    <property type="match status" value="1"/>
</dbReference>
<dbReference type="EMBL" id="MIGX01000024">
    <property type="protein sequence ID" value="PPT91559.1"/>
    <property type="molecule type" value="Genomic_DNA"/>
</dbReference>
<evidence type="ECO:0000259" key="1">
    <source>
        <dbReference type="Pfam" id="PF14246"/>
    </source>
</evidence>
<evidence type="ECO:0000313" key="3">
    <source>
        <dbReference type="Proteomes" id="UP000239898"/>
    </source>
</evidence>
<dbReference type="AlphaFoldDB" id="A0A2S6ZHC4"/>
<proteinExistence type="predicted"/>
<dbReference type="RefSeq" id="WP_128419794.1">
    <property type="nucleotide sequence ID" value="NZ_JBHSXW010000001.1"/>
</dbReference>
<dbReference type="Proteomes" id="UP000239898">
    <property type="component" value="Unassembled WGS sequence"/>
</dbReference>
<feature type="domain" description="Transcriptional regulator TetR C-terminal Proteobacteria type" evidence="1">
    <location>
        <begin position="18"/>
        <end position="108"/>
    </location>
</feature>
<protein>
    <recommendedName>
        <fullName evidence="1">Transcriptional regulator TetR C-terminal Proteobacteria type domain-containing protein</fullName>
    </recommendedName>
</protein>